<accession>A0ABS4MFC0</accession>
<gene>
    <name evidence="2" type="ORF">J2Z60_001571</name>
</gene>
<comment type="caution">
    <text evidence="2">The sequence shown here is derived from an EMBL/GenBank/DDBJ whole genome shotgun (WGS) entry which is preliminary data.</text>
</comment>
<feature type="domain" description="DUF4145" evidence="1">
    <location>
        <begin position="23"/>
        <end position="112"/>
    </location>
</feature>
<evidence type="ECO:0000313" key="2">
    <source>
        <dbReference type="EMBL" id="MBP2058392.1"/>
    </source>
</evidence>
<evidence type="ECO:0000259" key="1">
    <source>
        <dbReference type="Pfam" id="PF13643"/>
    </source>
</evidence>
<name>A0ABS4MFC0_9LACO</name>
<dbReference type="Pfam" id="PF13643">
    <property type="entry name" value="DUF4145"/>
    <property type="match status" value="1"/>
</dbReference>
<dbReference type="InterPro" id="IPR025285">
    <property type="entry name" value="DUF4145"/>
</dbReference>
<proteinExistence type="predicted"/>
<keyword evidence="3" id="KW-1185">Reference proteome</keyword>
<dbReference type="Proteomes" id="UP001519292">
    <property type="component" value="Unassembled WGS sequence"/>
</dbReference>
<organism evidence="2 3">
    <name type="scientific">Lactobacillus colini</name>
    <dbReference type="NCBI Taxonomy" id="1819254"/>
    <lineage>
        <taxon>Bacteria</taxon>
        <taxon>Bacillati</taxon>
        <taxon>Bacillota</taxon>
        <taxon>Bacilli</taxon>
        <taxon>Lactobacillales</taxon>
        <taxon>Lactobacillaceae</taxon>
        <taxon>Lactobacillus</taxon>
    </lineage>
</organism>
<evidence type="ECO:0000313" key="3">
    <source>
        <dbReference type="Proteomes" id="UP001519292"/>
    </source>
</evidence>
<sequence>MKSNFEFLNQDEMTSQYYARANEAEKAYVFNAYASVLTSVRATAENIATDVADQNFINIDNLTFNEVLKKLKLGAYIDDYALQLFYDIKGAGNVAAHSLEETTNQEALKALKQLYALAVWFVRAYYDEKMDATKSRRRKNSFTRQQPLFLVPQKGT</sequence>
<protein>
    <recommendedName>
        <fullName evidence="1">DUF4145 domain-containing protein</fullName>
    </recommendedName>
</protein>
<dbReference type="EMBL" id="JAGGLU010000009">
    <property type="protein sequence ID" value="MBP2058392.1"/>
    <property type="molecule type" value="Genomic_DNA"/>
</dbReference>
<dbReference type="RefSeq" id="WP_245328759.1">
    <property type="nucleotide sequence ID" value="NZ_JAGGLU010000009.1"/>
</dbReference>
<reference evidence="2 3" key="1">
    <citation type="submission" date="2021-03" db="EMBL/GenBank/DDBJ databases">
        <title>Genomic Encyclopedia of Type Strains, Phase IV (KMG-IV): sequencing the most valuable type-strain genomes for metagenomic binning, comparative biology and taxonomic classification.</title>
        <authorList>
            <person name="Goeker M."/>
        </authorList>
    </citation>
    <scope>NUCLEOTIDE SEQUENCE [LARGE SCALE GENOMIC DNA]</scope>
    <source>
        <strain evidence="2 3">DSM 101872</strain>
    </source>
</reference>